<comment type="caution">
    <text evidence="2">The sequence shown here is derived from an EMBL/GenBank/DDBJ whole genome shotgun (WGS) entry which is preliminary data.</text>
</comment>
<gene>
    <name evidence="2" type="ORF">COV24_04640</name>
</gene>
<accession>A0A2H0R992</accession>
<feature type="transmembrane region" description="Helical" evidence="1">
    <location>
        <begin position="6"/>
        <end position="29"/>
    </location>
</feature>
<name>A0A2H0R992_UNCKA</name>
<dbReference type="Proteomes" id="UP000230214">
    <property type="component" value="Unassembled WGS sequence"/>
</dbReference>
<organism evidence="2 3">
    <name type="scientific">candidate division WWE3 bacterium CG10_big_fil_rev_8_21_14_0_10_32_10</name>
    <dbReference type="NCBI Taxonomy" id="1975090"/>
    <lineage>
        <taxon>Bacteria</taxon>
        <taxon>Katanobacteria</taxon>
    </lineage>
</organism>
<reference evidence="2 3" key="1">
    <citation type="submission" date="2017-09" db="EMBL/GenBank/DDBJ databases">
        <title>Depth-based differentiation of microbial function through sediment-hosted aquifers and enrichment of novel symbionts in the deep terrestrial subsurface.</title>
        <authorList>
            <person name="Probst A.J."/>
            <person name="Ladd B."/>
            <person name="Jarett J.K."/>
            <person name="Geller-Mcgrath D.E."/>
            <person name="Sieber C.M."/>
            <person name="Emerson J.B."/>
            <person name="Anantharaman K."/>
            <person name="Thomas B.C."/>
            <person name="Malmstrom R."/>
            <person name="Stieglmeier M."/>
            <person name="Klingl A."/>
            <person name="Woyke T."/>
            <person name="Ryan C.M."/>
            <person name="Banfield J.F."/>
        </authorList>
    </citation>
    <scope>NUCLEOTIDE SEQUENCE [LARGE SCALE GENOMIC DNA]</scope>
    <source>
        <strain evidence="2">CG10_big_fil_rev_8_21_14_0_10_32_10</strain>
    </source>
</reference>
<keyword evidence="1" id="KW-0812">Transmembrane</keyword>
<keyword evidence="1" id="KW-1133">Transmembrane helix</keyword>
<evidence type="ECO:0000256" key="1">
    <source>
        <dbReference type="SAM" id="Phobius"/>
    </source>
</evidence>
<evidence type="ECO:0000313" key="2">
    <source>
        <dbReference type="EMBL" id="PIR43089.1"/>
    </source>
</evidence>
<evidence type="ECO:0000313" key="3">
    <source>
        <dbReference type="Proteomes" id="UP000230214"/>
    </source>
</evidence>
<keyword evidence="1" id="KW-0472">Membrane</keyword>
<dbReference type="AlphaFoldDB" id="A0A2H0R992"/>
<sequence>MIKKIFTTAANCVLFVGGTFILGKFLFLYELNRITEEKSLELASIYGYLLRYERLSDKDPTERTLQVMQGLLNYLPPRVSCLFLGDWSATRGISNRKEYWTMQDVYDYAKHLELSIKEITERLG</sequence>
<dbReference type="EMBL" id="PCXU01000039">
    <property type="protein sequence ID" value="PIR43089.1"/>
    <property type="molecule type" value="Genomic_DNA"/>
</dbReference>
<protein>
    <submittedName>
        <fullName evidence="2">Uncharacterized protein</fullName>
    </submittedName>
</protein>
<proteinExistence type="predicted"/>